<protein>
    <submittedName>
        <fullName evidence="1">Uncharacterized protein</fullName>
    </submittedName>
</protein>
<dbReference type="EMBL" id="NNRL01000169">
    <property type="protein sequence ID" value="OYR07643.1"/>
    <property type="molecule type" value="Genomic_DNA"/>
</dbReference>
<name>A0A256EYN0_9HYPH</name>
<reference evidence="1 2" key="1">
    <citation type="submission" date="2017-07" db="EMBL/GenBank/DDBJ databases">
        <title>Phylogenetic study on the rhizospheric bacterium Ochrobactrum sp. A44.</title>
        <authorList>
            <person name="Krzyzanowska D.M."/>
            <person name="Ossowicki A."/>
            <person name="Rajewska M."/>
            <person name="Maciag T."/>
            <person name="Kaczynski Z."/>
            <person name="Czerwicka M."/>
            <person name="Jafra S."/>
        </authorList>
    </citation>
    <scope>NUCLEOTIDE SEQUENCE [LARGE SCALE GENOMIC DNA]</scope>
    <source>
        <strain evidence="1 2">OgA9a</strain>
    </source>
</reference>
<comment type="caution">
    <text evidence="1">The sequence shown here is derived from an EMBL/GenBank/DDBJ whole genome shotgun (WGS) entry which is preliminary data.</text>
</comment>
<proteinExistence type="predicted"/>
<organism evidence="1 2">
    <name type="scientific">Brucella grignonensis</name>
    <dbReference type="NCBI Taxonomy" id="94627"/>
    <lineage>
        <taxon>Bacteria</taxon>
        <taxon>Pseudomonadati</taxon>
        <taxon>Pseudomonadota</taxon>
        <taxon>Alphaproteobacteria</taxon>
        <taxon>Hyphomicrobiales</taxon>
        <taxon>Brucellaceae</taxon>
        <taxon>Brucella/Ochrobactrum group</taxon>
        <taxon>Brucella</taxon>
    </lineage>
</organism>
<keyword evidence="2" id="KW-1185">Reference proteome</keyword>
<dbReference type="Proteomes" id="UP000216478">
    <property type="component" value="Unassembled WGS sequence"/>
</dbReference>
<accession>A0A256EYN0</accession>
<evidence type="ECO:0000313" key="2">
    <source>
        <dbReference type="Proteomes" id="UP000216478"/>
    </source>
</evidence>
<gene>
    <name evidence="1" type="ORF">CEV33_3648</name>
</gene>
<dbReference type="AlphaFoldDB" id="A0A256EYN0"/>
<evidence type="ECO:0000313" key="1">
    <source>
        <dbReference type="EMBL" id="OYR07643.1"/>
    </source>
</evidence>
<sequence length="53" mass="5833">MFVHPTGWLIHPSVLFGATLVLNAECSMTFGRAFMNSLQSLGHNSPSSNLYHL</sequence>